<sequence>MNIASDRFVRQSELVPMEKLKPLTVTVIGLGAIGRQVVLQLAALGVQRLQLIDFDNVEPTNITTQGYLAADLEQPKVEATACAVQAIDDSLEVEQVIDRFRPGLVTGEVIFVCVDSISSRTAIWRTLRHQCAFWCDGRMRGEVLRILTAVDSKSRDHYDTTLFAQAEAQTGACTSRSTIYTASIAAGLMLHQFTRWMRSICTERDLTFNLLASE</sequence>
<dbReference type="Gene3D" id="3.40.50.720">
    <property type="entry name" value="NAD(P)-binding Rossmann-like Domain"/>
    <property type="match status" value="1"/>
</dbReference>
<dbReference type="PANTHER" id="PTHR43267">
    <property type="entry name" value="TRNA THREONYLCARBAMOYLADENOSINE DEHYDRATASE"/>
    <property type="match status" value="1"/>
</dbReference>
<dbReference type="EMBL" id="DQAY01000090">
    <property type="protein sequence ID" value="HCO24344.1"/>
    <property type="molecule type" value="Genomic_DNA"/>
</dbReference>
<feature type="non-terminal residue" evidence="2">
    <location>
        <position position="214"/>
    </location>
</feature>
<dbReference type="AlphaFoldDB" id="A0A3D3R651"/>
<reference evidence="2 3" key="1">
    <citation type="journal article" date="2018" name="Nat. Biotechnol.">
        <title>A standardized bacterial taxonomy based on genome phylogeny substantially revises the tree of life.</title>
        <authorList>
            <person name="Parks D.H."/>
            <person name="Chuvochina M."/>
            <person name="Waite D.W."/>
            <person name="Rinke C."/>
            <person name="Skarshewski A."/>
            <person name="Chaumeil P.A."/>
            <person name="Hugenholtz P."/>
        </authorList>
    </citation>
    <scope>NUCLEOTIDE SEQUENCE [LARGE SCALE GENOMIC DNA]</scope>
    <source>
        <strain evidence="2">UBA9375</strain>
    </source>
</reference>
<comment type="caution">
    <text evidence="2">The sequence shown here is derived from an EMBL/GenBank/DDBJ whole genome shotgun (WGS) entry which is preliminary data.</text>
</comment>
<accession>A0A3D3R651</accession>
<dbReference type="InterPro" id="IPR045886">
    <property type="entry name" value="ThiF/MoeB/HesA"/>
</dbReference>
<proteinExistence type="predicted"/>
<organism evidence="2 3">
    <name type="scientific">Gimesia maris</name>
    <dbReference type="NCBI Taxonomy" id="122"/>
    <lineage>
        <taxon>Bacteria</taxon>
        <taxon>Pseudomonadati</taxon>
        <taxon>Planctomycetota</taxon>
        <taxon>Planctomycetia</taxon>
        <taxon>Planctomycetales</taxon>
        <taxon>Planctomycetaceae</taxon>
        <taxon>Gimesia</taxon>
    </lineage>
</organism>
<dbReference type="GO" id="GO:0061503">
    <property type="term" value="F:tRNA threonylcarbamoyladenosine dehydratase"/>
    <property type="evidence" value="ECO:0007669"/>
    <property type="project" value="TreeGrafter"/>
</dbReference>
<dbReference type="GO" id="GO:0061504">
    <property type="term" value="P:cyclic threonylcarbamoyladenosine biosynthetic process"/>
    <property type="evidence" value="ECO:0007669"/>
    <property type="project" value="TreeGrafter"/>
</dbReference>
<protein>
    <submittedName>
        <fullName evidence="2">Thiamine biosynthesis protein ThiF</fullName>
    </submittedName>
</protein>
<dbReference type="GO" id="GO:0008641">
    <property type="term" value="F:ubiquitin-like modifier activating enzyme activity"/>
    <property type="evidence" value="ECO:0007669"/>
    <property type="project" value="InterPro"/>
</dbReference>
<feature type="domain" description="THIF-type NAD/FAD binding fold" evidence="1">
    <location>
        <begin position="17"/>
        <end position="197"/>
    </location>
</feature>
<dbReference type="InterPro" id="IPR000594">
    <property type="entry name" value="ThiF_NAD_FAD-bd"/>
</dbReference>
<evidence type="ECO:0000313" key="2">
    <source>
        <dbReference type="EMBL" id="HCO24344.1"/>
    </source>
</evidence>
<dbReference type="InterPro" id="IPR035985">
    <property type="entry name" value="Ubiquitin-activating_enz"/>
</dbReference>
<dbReference type="Pfam" id="PF00899">
    <property type="entry name" value="ThiF"/>
    <property type="match status" value="1"/>
</dbReference>
<dbReference type="PANTHER" id="PTHR43267:SF3">
    <property type="entry name" value="THIF PROTEIN"/>
    <property type="match status" value="1"/>
</dbReference>
<name>A0A3D3R651_9PLAN</name>
<dbReference type="Proteomes" id="UP000263642">
    <property type="component" value="Unassembled WGS sequence"/>
</dbReference>
<evidence type="ECO:0000259" key="1">
    <source>
        <dbReference type="Pfam" id="PF00899"/>
    </source>
</evidence>
<dbReference type="SUPFAM" id="SSF69572">
    <property type="entry name" value="Activating enzymes of the ubiquitin-like proteins"/>
    <property type="match status" value="1"/>
</dbReference>
<evidence type="ECO:0000313" key="3">
    <source>
        <dbReference type="Proteomes" id="UP000263642"/>
    </source>
</evidence>
<gene>
    <name evidence="2" type="ORF">DIT97_15385</name>
</gene>